<feature type="coiled-coil region" evidence="2">
    <location>
        <begin position="178"/>
        <end position="209"/>
    </location>
</feature>
<keyword evidence="1" id="KW-0863">Zinc-finger</keyword>
<sequence length="263" mass="30408">MASSVNHVCTICQDDRVSNEAVTWCSECEVFFCEYCGKPHGRSRLSKNHRTMSVRDYQKLPSLMQKISSQCKDHKKKFELYCSFHACPCCVQCITDKHQKCQNMKPLSDILKQVKLSASIEIFEKDLNDVKENLDNAIKYLKSRISTSNIQKTKAVEEIRSMRKSIDDYINALERHILDDLESKHSKLKSNMSALVQQMEQRASQLNEMQSQFTKMTQYASELQIYIGLREIESMSSRAANFVEDLQHGDHFDKKNLEVDISS</sequence>
<dbReference type="PANTHER" id="PTHR25462">
    <property type="entry name" value="BONUS, ISOFORM C-RELATED"/>
    <property type="match status" value="1"/>
</dbReference>
<keyword evidence="1" id="KW-0479">Metal-binding</keyword>
<keyword evidence="2" id="KW-0175">Coiled coil</keyword>
<evidence type="ECO:0000256" key="1">
    <source>
        <dbReference type="PROSITE-ProRule" id="PRU00024"/>
    </source>
</evidence>
<dbReference type="OrthoDB" id="6135363at2759"/>
<dbReference type="InterPro" id="IPR000315">
    <property type="entry name" value="Znf_B-box"/>
</dbReference>
<evidence type="ECO:0000313" key="5">
    <source>
        <dbReference type="Proteomes" id="UP000596742"/>
    </source>
</evidence>
<dbReference type="AlphaFoldDB" id="A0A8B6GXX4"/>
<dbReference type="Gene3D" id="3.30.160.60">
    <property type="entry name" value="Classic Zinc Finger"/>
    <property type="match status" value="1"/>
</dbReference>
<protein>
    <recommendedName>
        <fullName evidence="3">B box-type domain-containing protein</fullName>
    </recommendedName>
</protein>
<evidence type="ECO:0000313" key="4">
    <source>
        <dbReference type="EMBL" id="VDI71199.1"/>
    </source>
</evidence>
<evidence type="ECO:0000259" key="3">
    <source>
        <dbReference type="PROSITE" id="PS50119"/>
    </source>
</evidence>
<dbReference type="Pfam" id="PF22586">
    <property type="entry name" value="ANCHR-like_BBOX"/>
    <property type="match status" value="1"/>
</dbReference>
<accession>A0A8B6GXX4</accession>
<feature type="domain" description="B box-type" evidence="3">
    <location>
        <begin position="11"/>
        <end position="54"/>
    </location>
</feature>
<gene>
    <name evidence="4" type="ORF">MGAL_10B041881</name>
</gene>
<dbReference type="Proteomes" id="UP000596742">
    <property type="component" value="Unassembled WGS sequence"/>
</dbReference>
<dbReference type="EMBL" id="UYJE01009199">
    <property type="protein sequence ID" value="VDI71199.1"/>
    <property type="molecule type" value="Genomic_DNA"/>
</dbReference>
<evidence type="ECO:0000256" key="2">
    <source>
        <dbReference type="SAM" id="Coils"/>
    </source>
</evidence>
<name>A0A8B6GXX4_MYTGA</name>
<proteinExistence type="predicted"/>
<keyword evidence="5" id="KW-1185">Reference proteome</keyword>
<organism evidence="4 5">
    <name type="scientific">Mytilus galloprovincialis</name>
    <name type="common">Mediterranean mussel</name>
    <dbReference type="NCBI Taxonomy" id="29158"/>
    <lineage>
        <taxon>Eukaryota</taxon>
        <taxon>Metazoa</taxon>
        <taxon>Spiralia</taxon>
        <taxon>Lophotrochozoa</taxon>
        <taxon>Mollusca</taxon>
        <taxon>Bivalvia</taxon>
        <taxon>Autobranchia</taxon>
        <taxon>Pteriomorphia</taxon>
        <taxon>Mytilida</taxon>
        <taxon>Mytiloidea</taxon>
        <taxon>Mytilidae</taxon>
        <taxon>Mytilinae</taxon>
        <taxon>Mytilus</taxon>
    </lineage>
</organism>
<dbReference type="PROSITE" id="PS50119">
    <property type="entry name" value="ZF_BBOX"/>
    <property type="match status" value="1"/>
</dbReference>
<dbReference type="GO" id="GO:0008270">
    <property type="term" value="F:zinc ion binding"/>
    <property type="evidence" value="ECO:0007669"/>
    <property type="project" value="UniProtKB-KW"/>
</dbReference>
<keyword evidence="1" id="KW-0862">Zinc</keyword>
<reference evidence="4" key="1">
    <citation type="submission" date="2018-11" db="EMBL/GenBank/DDBJ databases">
        <authorList>
            <person name="Alioto T."/>
            <person name="Alioto T."/>
        </authorList>
    </citation>
    <scope>NUCLEOTIDE SEQUENCE</scope>
</reference>
<comment type="caution">
    <text evidence="4">The sequence shown here is derived from an EMBL/GenBank/DDBJ whole genome shotgun (WGS) entry which is preliminary data.</text>
</comment>
<dbReference type="PANTHER" id="PTHR25462:SF296">
    <property type="entry name" value="MEIOTIC P26, ISOFORM F"/>
    <property type="match status" value="1"/>
</dbReference>
<dbReference type="InterPro" id="IPR047153">
    <property type="entry name" value="TRIM45/56/19-like"/>
</dbReference>